<reference evidence="1 2" key="1">
    <citation type="journal article" date="2023" name="Plants (Basel)">
        <title>Bridging the Gap: Combining Genomics and Transcriptomics Approaches to Understand Stylosanthes scabra, an Orphan Legume from the Brazilian Caatinga.</title>
        <authorList>
            <person name="Ferreira-Neto J.R.C."/>
            <person name="da Silva M.D."/>
            <person name="Binneck E."/>
            <person name="de Melo N.F."/>
            <person name="da Silva R.H."/>
            <person name="de Melo A.L.T.M."/>
            <person name="Pandolfi V."/>
            <person name="Bustamante F.O."/>
            <person name="Brasileiro-Vidal A.C."/>
            <person name="Benko-Iseppon A.M."/>
        </authorList>
    </citation>
    <scope>NUCLEOTIDE SEQUENCE [LARGE SCALE GENOMIC DNA]</scope>
    <source>
        <tissue evidence="1">Leaves</tissue>
    </source>
</reference>
<protein>
    <submittedName>
        <fullName evidence="1">Uncharacterized protein</fullName>
    </submittedName>
</protein>
<gene>
    <name evidence="1" type="ORF">PIB30_029274</name>
</gene>
<comment type="caution">
    <text evidence="1">The sequence shown here is derived from an EMBL/GenBank/DDBJ whole genome shotgun (WGS) entry which is preliminary data.</text>
</comment>
<evidence type="ECO:0000313" key="2">
    <source>
        <dbReference type="Proteomes" id="UP001341840"/>
    </source>
</evidence>
<accession>A0ABU6VDF4</accession>
<evidence type="ECO:0000313" key="1">
    <source>
        <dbReference type="EMBL" id="MED6170273.1"/>
    </source>
</evidence>
<proteinExistence type="predicted"/>
<dbReference type="Proteomes" id="UP001341840">
    <property type="component" value="Unassembled WGS sequence"/>
</dbReference>
<dbReference type="EMBL" id="JASCZI010151153">
    <property type="protein sequence ID" value="MED6170273.1"/>
    <property type="molecule type" value="Genomic_DNA"/>
</dbReference>
<sequence length="115" mass="12814">MSCHLGGTSAYPWHTSDEILILRWTRVNSHYRIELTRVQALMHSTGLALESAIQQLGLNELFRNPLSPGPNTLVPVITVVNPCHRDLTLFVSRGIWIALRVLTRSSPSDLNGTRG</sequence>
<organism evidence="1 2">
    <name type="scientific">Stylosanthes scabra</name>
    <dbReference type="NCBI Taxonomy" id="79078"/>
    <lineage>
        <taxon>Eukaryota</taxon>
        <taxon>Viridiplantae</taxon>
        <taxon>Streptophyta</taxon>
        <taxon>Embryophyta</taxon>
        <taxon>Tracheophyta</taxon>
        <taxon>Spermatophyta</taxon>
        <taxon>Magnoliopsida</taxon>
        <taxon>eudicotyledons</taxon>
        <taxon>Gunneridae</taxon>
        <taxon>Pentapetalae</taxon>
        <taxon>rosids</taxon>
        <taxon>fabids</taxon>
        <taxon>Fabales</taxon>
        <taxon>Fabaceae</taxon>
        <taxon>Papilionoideae</taxon>
        <taxon>50 kb inversion clade</taxon>
        <taxon>dalbergioids sensu lato</taxon>
        <taxon>Dalbergieae</taxon>
        <taxon>Pterocarpus clade</taxon>
        <taxon>Stylosanthes</taxon>
    </lineage>
</organism>
<keyword evidence="2" id="KW-1185">Reference proteome</keyword>
<name>A0ABU6VDF4_9FABA</name>